<keyword evidence="2" id="KW-0597">Phosphoprotein</keyword>
<evidence type="ECO:0000313" key="5">
    <source>
        <dbReference type="EMBL" id="AKT40401.1"/>
    </source>
</evidence>
<dbReference type="GO" id="GO:0016787">
    <property type="term" value="F:hydrolase activity"/>
    <property type="evidence" value="ECO:0007669"/>
    <property type="project" value="TreeGrafter"/>
</dbReference>
<dbReference type="Proteomes" id="UP000067626">
    <property type="component" value="Chromosome"/>
</dbReference>
<gene>
    <name evidence="5" type="ORF">CMC5_045540</name>
</gene>
<accession>A0A0K1EHP3</accession>
<dbReference type="InterPro" id="IPR011042">
    <property type="entry name" value="6-blade_b-propeller_TolB-like"/>
</dbReference>
<dbReference type="Pfam" id="PF03088">
    <property type="entry name" value="Str_synth"/>
    <property type="match status" value="1"/>
</dbReference>
<evidence type="ECO:0000256" key="1">
    <source>
        <dbReference type="ARBA" id="ARBA00009191"/>
    </source>
</evidence>
<dbReference type="PANTHER" id="PTHR10426">
    <property type="entry name" value="STRICTOSIDINE SYNTHASE-RELATED"/>
    <property type="match status" value="1"/>
</dbReference>
<feature type="domain" description="Strictosidine synthase conserved region" evidence="4">
    <location>
        <begin position="140"/>
        <end position="220"/>
    </location>
</feature>
<dbReference type="SUPFAM" id="SSF63829">
    <property type="entry name" value="Calcium-dependent phosphotriesterase"/>
    <property type="match status" value="1"/>
</dbReference>
<evidence type="ECO:0000256" key="2">
    <source>
        <dbReference type="ARBA" id="ARBA00022553"/>
    </source>
</evidence>
<dbReference type="InterPro" id="IPR018119">
    <property type="entry name" value="Strictosidine_synth_cons-reg"/>
</dbReference>
<evidence type="ECO:0000259" key="4">
    <source>
        <dbReference type="Pfam" id="PF03088"/>
    </source>
</evidence>
<name>A0A0K1EHP3_CHOCO</name>
<reference evidence="5 6" key="1">
    <citation type="submission" date="2015-07" db="EMBL/GenBank/DDBJ databases">
        <title>Genome analysis of myxobacterium Chondromyces crocatus Cm c5 reveals a high potential for natural compound synthesis and the genetic basis for the loss of fruiting body formation.</title>
        <authorList>
            <person name="Zaburannyi N."/>
            <person name="Bunk B."/>
            <person name="Maier J."/>
            <person name="Overmann J."/>
            <person name="Mueller R."/>
        </authorList>
    </citation>
    <scope>NUCLEOTIDE SEQUENCE [LARGE SCALE GENOMIC DNA]</scope>
    <source>
        <strain evidence="5 6">Cm c5</strain>
    </source>
</reference>
<dbReference type="Pfam" id="PF20067">
    <property type="entry name" value="SSL_N"/>
    <property type="match status" value="1"/>
</dbReference>
<dbReference type="Gene3D" id="2.120.10.30">
    <property type="entry name" value="TolB, C-terminal domain"/>
    <property type="match status" value="1"/>
</dbReference>
<keyword evidence="3" id="KW-0325">Glycoprotein</keyword>
<sequence>MRRVVSTLPRPSIEPVVWHAPPAPARATQRASQEPLPPLTLLPLPGSGPEDVVVDAEGWIYTGLGDGRILRVSPDGSHIITVANTGGRPLGLEILPDGAVLICDPHRGLLRLDPATRALQVLVDRVDGRPLRFCSNVTAARDGTLYFTESTQRFGFEHWKADILEHTGSGRLFRLDPQGKVEVLLQGLHFANGVVLTHDETAVLVAETGRYQLTRLWLRGPREGRREVLVENLPGFPDNMSRGLDGRIWIAMANGRDPMLDRLLGLPPIVRKVVWALPEKLQPDVTRTTWVLAIDEEGTIVQDLQGPGEQFHMVTGVAEAPGMLVLGSLAESALAVLRRG</sequence>
<evidence type="ECO:0000256" key="3">
    <source>
        <dbReference type="ARBA" id="ARBA00023180"/>
    </source>
</evidence>
<organism evidence="5 6">
    <name type="scientific">Chondromyces crocatus</name>
    <dbReference type="NCBI Taxonomy" id="52"/>
    <lineage>
        <taxon>Bacteria</taxon>
        <taxon>Pseudomonadati</taxon>
        <taxon>Myxococcota</taxon>
        <taxon>Polyangia</taxon>
        <taxon>Polyangiales</taxon>
        <taxon>Polyangiaceae</taxon>
        <taxon>Chondromyces</taxon>
    </lineage>
</organism>
<dbReference type="PANTHER" id="PTHR10426:SF88">
    <property type="entry name" value="ADIPOCYTE PLASMA MEMBRANE-ASSOCIATED PROTEIN HEMOMUCIN-RELATED"/>
    <property type="match status" value="1"/>
</dbReference>
<dbReference type="OrthoDB" id="9775406at2"/>
<proteinExistence type="inferred from homology"/>
<dbReference type="EMBL" id="CP012159">
    <property type="protein sequence ID" value="AKT40401.1"/>
    <property type="molecule type" value="Genomic_DNA"/>
</dbReference>
<keyword evidence="6" id="KW-1185">Reference proteome</keyword>
<dbReference type="RefSeq" id="WP_082362706.1">
    <property type="nucleotide sequence ID" value="NZ_CP012159.1"/>
</dbReference>
<dbReference type="KEGG" id="ccro:CMC5_045540"/>
<comment type="similarity">
    <text evidence="1">Belongs to the strictosidine synthase family.</text>
</comment>
<evidence type="ECO:0000313" key="6">
    <source>
        <dbReference type="Proteomes" id="UP000067626"/>
    </source>
</evidence>
<dbReference type="AlphaFoldDB" id="A0A0K1EHP3"/>
<protein>
    <submittedName>
        <fullName evidence="5">Strictosidine synthase</fullName>
    </submittedName>
</protein>
<dbReference type="STRING" id="52.CMC5_045540"/>